<comment type="similarity">
    <text evidence="3">Belongs to the acetyltransferase family. RimJ subfamily.</text>
</comment>
<dbReference type="InterPro" id="IPR016181">
    <property type="entry name" value="Acyl_CoA_acyltransferase"/>
</dbReference>
<dbReference type="Gene3D" id="3.40.630.30">
    <property type="match status" value="1"/>
</dbReference>
<evidence type="ECO:0000313" key="5">
    <source>
        <dbReference type="EMBL" id="HJG85837.1"/>
    </source>
</evidence>
<dbReference type="PROSITE" id="PS51186">
    <property type="entry name" value="GNAT"/>
    <property type="match status" value="1"/>
</dbReference>
<proteinExistence type="inferred from homology"/>
<protein>
    <submittedName>
        <fullName evidence="5">GNAT family N-acetyltransferase</fullName>
    </submittedName>
</protein>
<accession>A0A921SS38</accession>
<gene>
    <name evidence="5" type="ORF">K8V01_02220</name>
</gene>
<name>A0A921SS38_9FIRM</name>
<feature type="domain" description="N-acetyltransferase" evidence="4">
    <location>
        <begin position="9"/>
        <end position="165"/>
    </location>
</feature>
<dbReference type="PANTHER" id="PTHR43792">
    <property type="entry name" value="GNAT FAMILY, PUTATIVE (AFU_ORTHOLOGUE AFUA_3G00765)-RELATED-RELATED"/>
    <property type="match status" value="1"/>
</dbReference>
<evidence type="ECO:0000259" key="4">
    <source>
        <dbReference type="PROSITE" id="PS51186"/>
    </source>
</evidence>
<comment type="caution">
    <text evidence="5">The sequence shown here is derived from an EMBL/GenBank/DDBJ whole genome shotgun (WGS) entry which is preliminary data.</text>
</comment>
<dbReference type="PANTHER" id="PTHR43792:SF8">
    <property type="entry name" value="[RIBOSOMAL PROTEIN US5]-ALANINE N-ACETYLTRANSFERASE"/>
    <property type="match status" value="1"/>
</dbReference>
<dbReference type="SUPFAM" id="SSF55729">
    <property type="entry name" value="Acyl-CoA N-acyltransferases (Nat)"/>
    <property type="match status" value="1"/>
</dbReference>
<reference evidence="5" key="2">
    <citation type="submission" date="2021-09" db="EMBL/GenBank/DDBJ databases">
        <authorList>
            <person name="Gilroy R."/>
        </authorList>
    </citation>
    <scope>NUCLEOTIDE SEQUENCE</scope>
    <source>
        <strain evidence="5">CHK179-5677</strain>
    </source>
</reference>
<dbReference type="Pfam" id="PF13302">
    <property type="entry name" value="Acetyltransf_3"/>
    <property type="match status" value="1"/>
</dbReference>
<keyword evidence="1" id="KW-0808">Transferase</keyword>
<evidence type="ECO:0000256" key="3">
    <source>
        <dbReference type="ARBA" id="ARBA00038502"/>
    </source>
</evidence>
<evidence type="ECO:0000256" key="1">
    <source>
        <dbReference type="ARBA" id="ARBA00022679"/>
    </source>
</evidence>
<dbReference type="InterPro" id="IPR000182">
    <property type="entry name" value="GNAT_dom"/>
</dbReference>
<organism evidence="5 6">
    <name type="scientific">Pseudoflavonifractor capillosus</name>
    <dbReference type="NCBI Taxonomy" id="106588"/>
    <lineage>
        <taxon>Bacteria</taxon>
        <taxon>Bacillati</taxon>
        <taxon>Bacillota</taxon>
        <taxon>Clostridia</taxon>
        <taxon>Eubacteriales</taxon>
        <taxon>Oscillospiraceae</taxon>
        <taxon>Pseudoflavonifractor</taxon>
    </lineage>
</organism>
<dbReference type="InterPro" id="IPR051531">
    <property type="entry name" value="N-acetyltransferase"/>
</dbReference>
<dbReference type="Proteomes" id="UP000760668">
    <property type="component" value="Unassembled WGS sequence"/>
</dbReference>
<dbReference type="AlphaFoldDB" id="A0A921SS38"/>
<evidence type="ECO:0000256" key="2">
    <source>
        <dbReference type="ARBA" id="ARBA00023315"/>
    </source>
</evidence>
<sequence>MRQLETRRLILRPFRDSDAADLFDYARDPRVGPAAGWKPHESVEESREIIRTVFSEPETFAVVHRQDGRVIGSAGFTGRHRQEAGGPDNEIGYSLDPTYWGRGLIPEAVEELLRYGFEDLGLHTIWCDHYDGNYKSKRVIRKCGFTFRFLRMQQLEAFDYAPRLVLCYAMTRRDWEKRKSEGRS</sequence>
<dbReference type="RefSeq" id="WP_294532043.1">
    <property type="nucleotide sequence ID" value="NZ_DYUC01000020.1"/>
</dbReference>
<dbReference type="EMBL" id="DYUC01000020">
    <property type="protein sequence ID" value="HJG85837.1"/>
    <property type="molecule type" value="Genomic_DNA"/>
</dbReference>
<keyword evidence="2" id="KW-0012">Acyltransferase</keyword>
<reference evidence="5" key="1">
    <citation type="journal article" date="2021" name="PeerJ">
        <title>Extensive microbial diversity within the chicken gut microbiome revealed by metagenomics and culture.</title>
        <authorList>
            <person name="Gilroy R."/>
            <person name="Ravi A."/>
            <person name="Getino M."/>
            <person name="Pursley I."/>
            <person name="Horton D.L."/>
            <person name="Alikhan N.F."/>
            <person name="Baker D."/>
            <person name="Gharbi K."/>
            <person name="Hall N."/>
            <person name="Watson M."/>
            <person name="Adriaenssens E.M."/>
            <person name="Foster-Nyarko E."/>
            <person name="Jarju S."/>
            <person name="Secka A."/>
            <person name="Antonio M."/>
            <person name="Oren A."/>
            <person name="Chaudhuri R.R."/>
            <person name="La Ragione R."/>
            <person name="Hildebrand F."/>
            <person name="Pallen M.J."/>
        </authorList>
    </citation>
    <scope>NUCLEOTIDE SEQUENCE</scope>
    <source>
        <strain evidence="5">CHK179-5677</strain>
    </source>
</reference>
<evidence type="ECO:0000313" key="6">
    <source>
        <dbReference type="Proteomes" id="UP000760668"/>
    </source>
</evidence>
<dbReference type="GO" id="GO:0016747">
    <property type="term" value="F:acyltransferase activity, transferring groups other than amino-acyl groups"/>
    <property type="evidence" value="ECO:0007669"/>
    <property type="project" value="InterPro"/>
</dbReference>